<feature type="region of interest" description="Disordered" evidence="1">
    <location>
        <begin position="18"/>
        <end position="55"/>
    </location>
</feature>
<feature type="chain" id="PRO_5043742592" evidence="2">
    <location>
        <begin position="21"/>
        <end position="123"/>
    </location>
</feature>
<sequence>MRGMSLEDLVSLLCAPVSTASSSSATGPAQAVTSRTGRPKPGALQKLTGAEQNRLPSAASLPFCYQGETRCPRPPPPLTKPPHSTVWLQGSSHHEGRTRLCHRADRQAAIAPRRLLFTSLHQQ</sequence>
<feature type="region of interest" description="Disordered" evidence="1">
    <location>
        <begin position="72"/>
        <end position="91"/>
    </location>
</feature>
<evidence type="ECO:0000313" key="3">
    <source>
        <dbReference type="EMBL" id="KAJ1171258.1"/>
    </source>
</evidence>
<organism evidence="3 4">
    <name type="scientific">Pleurodeles waltl</name>
    <name type="common">Iberian ribbed newt</name>
    <dbReference type="NCBI Taxonomy" id="8319"/>
    <lineage>
        <taxon>Eukaryota</taxon>
        <taxon>Metazoa</taxon>
        <taxon>Chordata</taxon>
        <taxon>Craniata</taxon>
        <taxon>Vertebrata</taxon>
        <taxon>Euteleostomi</taxon>
        <taxon>Amphibia</taxon>
        <taxon>Batrachia</taxon>
        <taxon>Caudata</taxon>
        <taxon>Salamandroidea</taxon>
        <taxon>Salamandridae</taxon>
        <taxon>Pleurodelinae</taxon>
        <taxon>Pleurodeles</taxon>
    </lineage>
</organism>
<keyword evidence="4" id="KW-1185">Reference proteome</keyword>
<evidence type="ECO:0000256" key="2">
    <source>
        <dbReference type="SAM" id="SignalP"/>
    </source>
</evidence>
<name>A0AAV7T456_PLEWA</name>
<protein>
    <submittedName>
        <fullName evidence="3">Uncharacterized protein</fullName>
    </submittedName>
</protein>
<dbReference type="Proteomes" id="UP001066276">
    <property type="component" value="Chromosome 4_1"/>
</dbReference>
<keyword evidence="2" id="KW-0732">Signal</keyword>
<comment type="caution">
    <text evidence="3">The sequence shown here is derived from an EMBL/GenBank/DDBJ whole genome shotgun (WGS) entry which is preliminary data.</text>
</comment>
<gene>
    <name evidence="3" type="ORF">NDU88_003128</name>
</gene>
<accession>A0AAV7T456</accession>
<dbReference type="AlphaFoldDB" id="A0AAV7T456"/>
<proteinExistence type="predicted"/>
<evidence type="ECO:0000256" key="1">
    <source>
        <dbReference type="SAM" id="MobiDB-lite"/>
    </source>
</evidence>
<reference evidence="3" key="1">
    <citation type="journal article" date="2022" name="bioRxiv">
        <title>Sequencing and chromosome-scale assembly of the giantPleurodeles waltlgenome.</title>
        <authorList>
            <person name="Brown T."/>
            <person name="Elewa A."/>
            <person name="Iarovenko S."/>
            <person name="Subramanian E."/>
            <person name="Araus A.J."/>
            <person name="Petzold A."/>
            <person name="Susuki M."/>
            <person name="Suzuki K.-i.T."/>
            <person name="Hayashi T."/>
            <person name="Toyoda A."/>
            <person name="Oliveira C."/>
            <person name="Osipova E."/>
            <person name="Leigh N.D."/>
            <person name="Simon A."/>
            <person name="Yun M.H."/>
        </authorList>
    </citation>
    <scope>NUCLEOTIDE SEQUENCE</scope>
    <source>
        <strain evidence="3">20211129_DDA</strain>
        <tissue evidence="3">Liver</tissue>
    </source>
</reference>
<dbReference type="EMBL" id="JANPWB010000007">
    <property type="protein sequence ID" value="KAJ1171258.1"/>
    <property type="molecule type" value="Genomic_DNA"/>
</dbReference>
<feature type="signal peptide" evidence="2">
    <location>
        <begin position="1"/>
        <end position="20"/>
    </location>
</feature>
<evidence type="ECO:0000313" key="4">
    <source>
        <dbReference type="Proteomes" id="UP001066276"/>
    </source>
</evidence>